<evidence type="ECO:0000256" key="1">
    <source>
        <dbReference type="ARBA" id="ARBA00009981"/>
    </source>
</evidence>
<reference evidence="3" key="1">
    <citation type="submission" date="2020-08" db="EMBL/GenBank/DDBJ databases">
        <title>Genome public.</title>
        <authorList>
            <person name="Liu C."/>
            <person name="Sun Q."/>
        </authorList>
    </citation>
    <scope>NUCLEOTIDE SEQUENCE</scope>
    <source>
        <strain evidence="3">NSJ-28</strain>
    </source>
</reference>
<comment type="function">
    <text evidence="2">Antitoxin component of a type II toxin-antitoxin (TA) system.</text>
</comment>
<dbReference type="EMBL" id="JACOPL010000006">
    <property type="protein sequence ID" value="MBC5725385.1"/>
    <property type="molecule type" value="Genomic_DNA"/>
</dbReference>
<dbReference type="Proteomes" id="UP000606499">
    <property type="component" value="Unassembled WGS sequence"/>
</dbReference>
<dbReference type="RefSeq" id="WP_107631397.1">
    <property type="nucleotide sequence ID" value="NZ_JACOPL010000006.1"/>
</dbReference>
<dbReference type="InterPro" id="IPR006442">
    <property type="entry name" value="Antitoxin_Phd/YefM"/>
</dbReference>
<organism evidence="3 4">
    <name type="scientific">Agathobaculum faecis</name>
    <dbReference type="NCBI Taxonomy" id="2763013"/>
    <lineage>
        <taxon>Bacteria</taxon>
        <taxon>Bacillati</taxon>
        <taxon>Bacillota</taxon>
        <taxon>Clostridia</taxon>
        <taxon>Eubacteriales</taxon>
        <taxon>Butyricicoccaceae</taxon>
        <taxon>Agathobaculum</taxon>
    </lineage>
</organism>
<gene>
    <name evidence="3" type="ORF">H8S45_07925</name>
</gene>
<evidence type="ECO:0000313" key="4">
    <source>
        <dbReference type="Proteomes" id="UP000606499"/>
    </source>
</evidence>
<dbReference type="AlphaFoldDB" id="A0A923RYK1"/>
<dbReference type="InterPro" id="IPR036165">
    <property type="entry name" value="YefM-like_sf"/>
</dbReference>
<dbReference type="Pfam" id="PF02604">
    <property type="entry name" value="PhdYeFM_antitox"/>
    <property type="match status" value="1"/>
</dbReference>
<proteinExistence type="inferred from homology"/>
<protein>
    <recommendedName>
        <fullName evidence="2">Antitoxin</fullName>
    </recommendedName>
</protein>
<sequence>MPRIIPIRDLKNTTEISKMCNESTEPVYITKNGYGDMVIMGMKAYEEKMYLMDVYTKLAQAEEEIRAGATGDARQALKDLRAKYGL</sequence>
<evidence type="ECO:0000256" key="2">
    <source>
        <dbReference type="RuleBase" id="RU362080"/>
    </source>
</evidence>
<keyword evidence="4" id="KW-1185">Reference proteome</keyword>
<evidence type="ECO:0000313" key="3">
    <source>
        <dbReference type="EMBL" id="MBC5725385.1"/>
    </source>
</evidence>
<dbReference type="SUPFAM" id="SSF143120">
    <property type="entry name" value="YefM-like"/>
    <property type="match status" value="1"/>
</dbReference>
<name>A0A923RYK1_9FIRM</name>
<comment type="caution">
    <text evidence="3">The sequence shown here is derived from an EMBL/GenBank/DDBJ whole genome shotgun (WGS) entry which is preliminary data.</text>
</comment>
<accession>A0A923RYK1</accession>
<comment type="similarity">
    <text evidence="1 2">Belongs to the phD/YefM antitoxin family.</text>
</comment>